<feature type="region of interest" description="Disordered" evidence="1">
    <location>
        <begin position="589"/>
        <end position="649"/>
    </location>
</feature>
<dbReference type="PANTHER" id="PTHR47503:SF1">
    <property type="entry name" value="PURKINJE CELL PROTEIN 2 HOMOLOG"/>
    <property type="match status" value="1"/>
</dbReference>
<proteinExistence type="predicted"/>
<accession>A0A9D3BWS2</accession>
<protein>
    <submittedName>
        <fullName evidence="2">LOC107378333-like protein</fullName>
    </submittedName>
</protein>
<dbReference type="SMART" id="SM00390">
    <property type="entry name" value="GoLoco"/>
    <property type="match status" value="6"/>
</dbReference>
<dbReference type="InterPro" id="IPR003109">
    <property type="entry name" value="GoLoco_motif"/>
</dbReference>
<comment type="caution">
    <text evidence="2">The sequence shown here is derived from an EMBL/GenBank/DDBJ whole genome shotgun (WGS) entry which is preliminary data.</text>
</comment>
<dbReference type="InterPro" id="IPR042168">
    <property type="entry name" value="Pcp2"/>
</dbReference>
<evidence type="ECO:0000313" key="3">
    <source>
        <dbReference type="Proteomes" id="UP000822369"/>
    </source>
</evidence>
<feature type="compositionally biased region" description="Basic and acidic residues" evidence="1">
    <location>
        <begin position="617"/>
        <end position="649"/>
    </location>
</feature>
<dbReference type="PROSITE" id="PS50877">
    <property type="entry name" value="GOLOCO"/>
    <property type="match status" value="3"/>
</dbReference>
<dbReference type="GO" id="GO:0005085">
    <property type="term" value="F:guanyl-nucleotide exchange factor activity"/>
    <property type="evidence" value="ECO:0007669"/>
    <property type="project" value="InterPro"/>
</dbReference>
<dbReference type="AlphaFoldDB" id="A0A9D3BWS2"/>
<dbReference type="EMBL" id="JAAVVJ010000003">
    <property type="protein sequence ID" value="KAF7225577.1"/>
    <property type="molecule type" value="Genomic_DNA"/>
</dbReference>
<feature type="compositionally biased region" description="Polar residues" evidence="1">
    <location>
        <begin position="550"/>
        <end position="570"/>
    </location>
</feature>
<feature type="compositionally biased region" description="Polar residues" evidence="1">
    <location>
        <begin position="62"/>
        <end position="73"/>
    </location>
</feature>
<evidence type="ECO:0000313" key="2">
    <source>
        <dbReference type="EMBL" id="KAF7225577.1"/>
    </source>
</evidence>
<feature type="region of interest" description="Disordered" evidence="1">
    <location>
        <begin position="61"/>
        <end position="93"/>
    </location>
</feature>
<dbReference type="InterPro" id="IPR011990">
    <property type="entry name" value="TPR-like_helical_dom_sf"/>
</dbReference>
<dbReference type="OMA" id="SPDEDCF"/>
<sequence>MAFAGEDLISETADVQEAERDDHWDSKSHSHETQNMDGKNLQAPIHQLQEDSLKEQMIADSQCGSVEEQMSTSDPRRSVLCSPEHTESNPAANPLSIDSEMFFNFLSLTQSRRLDDQRLFLPSLPGLQNENSPVNGDASHLCYLVSKVQGSRMEDQRCFLPPLQTSPLSTTKMSTSDVGLVRSASFSASSDLEQQKNKEKASVKQVLTPAELEELLTLVCKYQRGQMDEQRCVLNPQDTAKLPPDADNLFSLLSNIQGQRLDDQRMFLPSLPGIQNDGTTPALTQAERDARYLCYVVSRVQGSRMDEQRCYAPEVIRTLCTPSAQRKDLMSGTPDIPPDSSAVINTGKPWKDVSVTEQDQFYEMIRHAQSRRMDEQRCFLQPSPMHNGGALNNVPIGAAADAFANSFTSSQAKQSDVEHLEPPTRQEISPPLITVDQGTPVTLRKDHCKGTSQTQMACADSGSTLVLPKSASFTPETEFQKNQNSAAQLTLRVSVSITQQPGLNNDLQIPEVFLTLGAPGDNVVIPLSPVFGRPISLDLSLVPKNDSKSTHCSPSHPRSNKTHSQPSSPYLSHPIISCSNEKEKLLTRPASPNKYCSSPGEKIHSSLMQKGIFQGTDKCKGARGKGKEKTEQGKWKGTGKKDKNNSENY</sequence>
<feature type="region of interest" description="Disordered" evidence="1">
    <location>
        <begin position="409"/>
        <end position="431"/>
    </location>
</feature>
<name>A0A9D3BWS2_NOTFU</name>
<feature type="compositionally biased region" description="Basic and acidic residues" evidence="1">
    <location>
        <begin position="415"/>
        <end position="424"/>
    </location>
</feature>
<dbReference type="Pfam" id="PF02188">
    <property type="entry name" value="GoLoco"/>
    <property type="match status" value="1"/>
</dbReference>
<feature type="compositionally biased region" description="Basic and acidic residues" evidence="1">
    <location>
        <begin position="17"/>
        <end position="34"/>
    </location>
</feature>
<dbReference type="Proteomes" id="UP000822369">
    <property type="component" value="Chromosome 3"/>
</dbReference>
<dbReference type="OrthoDB" id="286233at2759"/>
<feature type="region of interest" description="Disordered" evidence="1">
    <location>
        <begin position="1"/>
        <end position="43"/>
    </location>
</feature>
<reference evidence="2" key="1">
    <citation type="submission" date="2020-03" db="EMBL/GenBank/DDBJ databases">
        <title>Intra-Species Differences in Population Size shape Life History and Genome Evolution.</title>
        <authorList>
            <person name="Willemsen D."/>
            <person name="Cui R."/>
            <person name="Valenzano D.R."/>
        </authorList>
    </citation>
    <scope>NUCLEOTIDE SEQUENCE</scope>
    <source>
        <strain evidence="2">GRZ</strain>
        <tissue evidence="2">Whole</tissue>
    </source>
</reference>
<organism evidence="2 3">
    <name type="scientific">Nothobranchius furzeri</name>
    <name type="common">Turquoise killifish</name>
    <dbReference type="NCBI Taxonomy" id="105023"/>
    <lineage>
        <taxon>Eukaryota</taxon>
        <taxon>Metazoa</taxon>
        <taxon>Chordata</taxon>
        <taxon>Craniata</taxon>
        <taxon>Vertebrata</taxon>
        <taxon>Euteleostomi</taxon>
        <taxon>Actinopterygii</taxon>
        <taxon>Neopterygii</taxon>
        <taxon>Teleostei</taxon>
        <taxon>Neoteleostei</taxon>
        <taxon>Acanthomorphata</taxon>
        <taxon>Ovalentaria</taxon>
        <taxon>Atherinomorphae</taxon>
        <taxon>Cyprinodontiformes</taxon>
        <taxon>Nothobranchiidae</taxon>
        <taxon>Nothobranchius</taxon>
    </lineage>
</organism>
<dbReference type="Gene3D" id="1.25.40.10">
    <property type="entry name" value="Tetratricopeptide repeat domain"/>
    <property type="match status" value="2"/>
</dbReference>
<dbReference type="KEGG" id="nfu:107378333"/>
<feature type="region of interest" description="Disordered" evidence="1">
    <location>
        <begin position="542"/>
        <end position="574"/>
    </location>
</feature>
<feature type="region of interest" description="Disordered" evidence="1">
    <location>
        <begin position="326"/>
        <end position="347"/>
    </location>
</feature>
<evidence type="ECO:0000256" key="1">
    <source>
        <dbReference type="SAM" id="MobiDB-lite"/>
    </source>
</evidence>
<dbReference type="PANTHER" id="PTHR47503">
    <property type="entry name" value="PURKINJE CELL PROTEIN 2"/>
    <property type="match status" value="1"/>
</dbReference>
<gene>
    <name evidence="2" type="ORF">G4P62_004831</name>
</gene>